<dbReference type="Gene3D" id="2.60.40.1220">
    <property type="match status" value="1"/>
</dbReference>
<accession>A0ABU5CE85</accession>
<keyword evidence="1" id="KW-0732">Signal</keyword>
<keyword evidence="5" id="KW-1185">Reference proteome</keyword>
<feature type="domain" description="SLH" evidence="3">
    <location>
        <begin position="88"/>
        <end position="150"/>
    </location>
</feature>
<gene>
    <name evidence="4" type="ORF">P5G51_003785</name>
</gene>
<reference evidence="4 5" key="1">
    <citation type="submission" date="2023-10" db="EMBL/GenBank/DDBJ databases">
        <title>179-bfca-hs.</title>
        <authorList>
            <person name="Miliotis G."/>
            <person name="Sengupta P."/>
            <person name="Hameed A."/>
            <person name="Chuvochina M."/>
            <person name="Mcdonagh F."/>
            <person name="Simpson A.C."/>
            <person name="Singh N.K."/>
            <person name="Rekha P.D."/>
            <person name="Raman K."/>
            <person name="Hugenholtz P."/>
            <person name="Venkateswaran K."/>
        </authorList>
    </citation>
    <scope>NUCLEOTIDE SEQUENCE [LARGE SCALE GENOMIC DNA]</scope>
    <source>
        <strain evidence="4 5">179-BFC-A-HS</strain>
    </source>
</reference>
<protein>
    <submittedName>
        <fullName evidence="4">S-layer homology domain-containing protein</fullName>
    </submittedName>
</protein>
<evidence type="ECO:0000259" key="3">
    <source>
        <dbReference type="PROSITE" id="PS51272"/>
    </source>
</evidence>
<dbReference type="Proteomes" id="UP001228376">
    <property type="component" value="Unassembled WGS sequence"/>
</dbReference>
<dbReference type="RefSeq" id="WP_306068324.1">
    <property type="nucleotide sequence ID" value="NZ_JAROCA020000001.1"/>
</dbReference>
<dbReference type="EMBL" id="JAROCA020000001">
    <property type="protein sequence ID" value="MDY0404644.1"/>
    <property type="molecule type" value="Genomic_DNA"/>
</dbReference>
<evidence type="ECO:0000313" key="4">
    <source>
        <dbReference type="EMBL" id="MDY0404644.1"/>
    </source>
</evidence>
<feature type="region of interest" description="Disordered" evidence="2">
    <location>
        <begin position="973"/>
        <end position="996"/>
    </location>
</feature>
<evidence type="ECO:0000256" key="1">
    <source>
        <dbReference type="ARBA" id="ARBA00022729"/>
    </source>
</evidence>
<dbReference type="Pfam" id="PF00395">
    <property type="entry name" value="SLH"/>
    <property type="match status" value="3"/>
</dbReference>
<dbReference type="InterPro" id="IPR001119">
    <property type="entry name" value="SLH_dom"/>
</dbReference>
<dbReference type="PROSITE" id="PS51272">
    <property type="entry name" value="SLH"/>
    <property type="match status" value="2"/>
</dbReference>
<evidence type="ECO:0000313" key="5">
    <source>
        <dbReference type="Proteomes" id="UP001228376"/>
    </source>
</evidence>
<organism evidence="4 5">
    <name type="scientific">Tigheibacillus jepli</name>
    <dbReference type="NCBI Taxonomy" id="3035914"/>
    <lineage>
        <taxon>Bacteria</taxon>
        <taxon>Bacillati</taxon>
        <taxon>Bacillota</taxon>
        <taxon>Bacilli</taxon>
        <taxon>Bacillales</taxon>
        <taxon>Bacillaceae</taxon>
        <taxon>Tigheibacillus</taxon>
    </lineage>
</organism>
<sequence>MAAAAAVASVAPVVSAQSETTPEFSDVSVKTVGEEAYNAIHSLAEQGIVTGYQNGKFGAWDYIKRVQVAKMFQRAKGVETPADVEKVLSQYNDVANVSDEDKAAIAAVTEAGFFSGNHGAFMPEGYLTREQMATILVRTYGLGDYNTGEDVEVNFKGVSPYAKESVQILANLGITTEAKNFNPQGHINRANFSVMLQRTMDFVKAQAAAEIESVKAVGAKTLEVKFNKAVDPNSKVEVVKSNIKQNVSETNWASDNTSVTIELTSKLTEGEYTVNVAREGAKDISGSVKVENEKVSKIEILSDVAVVDKDDKPSEATVAYRVTNQYGEDVTKSTNLTTNSETNVKVNPSKGVITLANLNDDETGRAYKVGDKLPITLVHADTATTVTKTVTLSKAPAVTEVGIDGVYNENGKALNEDTNLSNDDFYLVLNVKDQYGKTMTDVDTVKKGLIKTETNPTVIKTNGEGNVVGLETVTVNGEKKLAMKLVGPVKAGESTVTLISTTNGATASYKIKVAETTRTDKVTLSAPEFAVAGEDILVPATVLDKEGNEVKDTKVLNDNTKGVKVTFNGAPQIAPFVTDKDGNVFIKVSAAQTGVFAVVAQSSTFNVATQTINVKEAAKANTIRGLKKPLTFVAGSENNEISVDDVIVEDQYGRQMKTSDVKDYLTKNNITILVEPKEDSPEVVEITNGVITANSPATIKANDKNGTETLKISLADSNGNNPVAASTADAKIRVTDGTEYDSYEIEEIGKIQAADVENAGAKEFTVNGLIKDSKVKLDQNKGDFTATISGGKLTAPKEVTNNEIVINEDELNTNDKEEAIDTQFTLKVTINATGKTVEQTFVVSPEESKVQDFFFTSSVVSSNESDYDVAKEVGEATVASGSVILGGLQVSEDDNSPINIATKDQYGNKKIVDLDATAASTVNVTPEKASDVTITDNGTKNATVTLKNGVEKAGLIVKVKVGNATKSLKVTVVEGSNGNDGGDGENDGSTDVVEEQ</sequence>
<comment type="caution">
    <text evidence="4">The sequence shown here is derived from an EMBL/GenBank/DDBJ whole genome shotgun (WGS) entry which is preliminary data.</text>
</comment>
<feature type="domain" description="SLH" evidence="3">
    <location>
        <begin position="23"/>
        <end position="86"/>
    </location>
</feature>
<feature type="compositionally biased region" description="Acidic residues" evidence="2">
    <location>
        <begin position="982"/>
        <end position="996"/>
    </location>
</feature>
<dbReference type="InterPro" id="IPR014755">
    <property type="entry name" value="Cu-Rt/internalin_Ig-like"/>
</dbReference>
<evidence type="ECO:0000256" key="2">
    <source>
        <dbReference type="SAM" id="MobiDB-lite"/>
    </source>
</evidence>
<proteinExistence type="predicted"/>
<name>A0ABU5CE85_9BACI</name>